<feature type="compositionally biased region" description="Basic and acidic residues" evidence="2">
    <location>
        <begin position="515"/>
        <end position="528"/>
    </location>
</feature>
<dbReference type="Pfam" id="PF00397">
    <property type="entry name" value="WW"/>
    <property type="match status" value="1"/>
</dbReference>
<feature type="region of interest" description="Disordered" evidence="2">
    <location>
        <begin position="1"/>
        <end position="31"/>
    </location>
</feature>
<dbReference type="EMBL" id="MU004234">
    <property type="protein sequence ID" value="KAF2669919.1"/>
    <property type="molecule type" value="Genomic_DNA"/>
</dbReference>
<proteinExistence type="predicted"/>
<keyword evidence="1" id="KW-0677">Repeat</keyword>
<feature type="compositionally biased region" description="Basic and acidic residues" evidence="2">
    <location>
        <begin position="494"/>
        <end position="503"/>
    </location>
</feature>
<sequence length="554" mass="64090">MLKSTHNAQKPGAQGSAPQSTSDLLPGWTEHKAPSGHTYYYHAETKKSTYTKPVAEAPRLVAPIPIPSYGSGQFAAGFAQSNFGQDFGGSRGGSGGSRGGRGGQHHQRRPEPQDRPKHRHDIPGYKPWILIVTKLKRRFVHNTETGESLWRFPEDVLKGVIEFDRIERERKERKERGEASEEERDDEEEEAQRKELEDAANEEEDGNSSEYTEVTDDEDEDNAEGPAKRARVEEIQPEGPIEFNEDDLAAELDGMDDYDFENELEEGDDIDPLSEEDSKTLFFDLLEDFRINPFKTWDKIIEEGAVIEDSRYTALPNMKSRREAWDEWSRNKIQERKEAREKEAKKDPKFPYLAFLQDHASTKLYWPEFKRKYRKESVMKDSKLPEKDREKLYREYVKRLQLPSRTLTTDLSSFLKTFPISAINRNTSIDELPSFLTTDLRFISVAPSTRDPLIETWIKTRPPPPENALSAKEEALLSAKRKERQRREQALLERERKVQETKKQQHRAQSFGKSRLREEEMEIERAMNLDRSGLRTQLEKSRIDDGEKSEGEIA</sequence>
<dbReference type="InterPro" id="IPR036517">
    <property type="entry name" value="FF_domain_sf"/>
</dbReference>
<dbReference type="FunFam" id="2.20.70.10:FF:000049">
    <property type="entry name" value="Transcription elongation regulator 1-like"/>
    <property type="match status" value="1"/>
</dbReference>
<dbReference type="SUPFAM" id="SSF81698">
    <property type="entry name" value="FF domain"/>
    <property type="match status" value="1"/>
</dbReference>
<keyword evidence="5" id="KW-1185">Reference proteome</keyword>
<dbReference type="InterPro" id="IPR036020">
    <property type="entry name" value="WW_dom_sf"/>
</dbReference>
<dbReference type="FunFam" id="1.10.10.440:FF:000035">
    <property type="entry name" value="Putative ff domain protein"/>
    <property type="match status" value="1"/>
</dbReference>
<dbReference type="GO" id="GO:0070063">
    <property type="term" value="F:RNA polymerase binding"/>
    <property type="evidence" value="ECO:0007669"/>
    <property type="project" value="InterPro"/>
</dbReference>
<dbReference type="SUPFAM" id="SSF51045">
    <property type="entry name" value="WW domain"/>
    <property type="match status" value="1"/>
</dbReference>
<dbReference type="SMART" id="SM00456">
    <property type="entry name" value="WW"/>
    <property type="match status" value="2"/>
</dbReference>
<dbReference type="AlphaFoldDB" id="A0A6A6UCB3"/>
<evidence type="ECO:0000259" key="3">
    <source>
        <dbReference type="PROSITE" id="PS50020"/>
    </source>
</evidence>
<dbReference type="CDD" id="cd00201">
    <property type="entry name" value="WW"/>
    <property type="match status" value="1"/>
</dbReference>
<feature type="compositionally biased region" description="Acidic residues" evidence="2">
    <location>
        <begin position="180"/>
        <end position="190"/>
    </location>
</feature>
<evidence type="ECO:0000313" key="5">
    <source>
        <dbReference type="Proteomes" id="UP000799302"/>
    </source>
</evidence>
<dbReference type="InterPro" id="IPR045148">
    <property type="entry name" value="TCRG1-like"/>
</dbReference>
<feature type="compositionally biased region" description="Gly residues" evidence="2">
    <location>
        <begin position="86"/>
        <end position="102"/>
    </location>
</feature>
<reference evidence="4" key="1">
    <citation type="journal article" date="2020" name="Stud. Mycol.">
        <title>101 Dothideomycetes genomes: a test case for predicting lifestyles and emergence of pathogens.</title>
        <authorList>
            <person name="Haridas S."/>
            <person name="Albert R."/>
            <person name="Binder M."/>
            <person name="Bloem J."/>
            <person name="Labutti K."/>
            <person name="Salamov A."/>
            <person name="Andreopoulos B."/>
            <person name="Baker S."/>
            <person name="Barry K."/>
            <person name="Bills G."/>
            <person name="Bluhm B."/>
            <person name="Cannon C."/>
            <person name="Castanera R."/>
            <person name="Culley D."/>
            <person name="Daum C."/>
            <person name="Ezra D."/>
            <person name="Gonzalez J."/>
            <person name="Henrissat B."/>
            <person name="Kuo A."/>
            <person name="Liang C."/>
            <person name="Lipzen A."/>
            <person name="Lutzoni F."/>
            <person name="Magnuson J."/>
            <person name="Mondo S."/>
            <person name="Nolan M."/>
            <person name="Ohm R."/>
            <person name="Pangilinan J."/>
            <person name="Park H.-J."/>
            <person name="Ramirez L."/>
            <person name="Alfaro M."/>
            <person name="Sun H."/>
            <person name="Tritt A."/>
            <person name="Yoshinaga Y."/>
            <person name="Zwiers L.-H."/>
            <person name="Turgeon B."/>
            <person name="Goodwin S."/>
            <person name="Spatafora J."/>
            <person name="Crous P."/>
            <person name="Grigoriev I."/>
        </authorList>
    </citation>
    <scope>NUCLEOTIDE SEQUENCE</scope>
    <source>
        <strain evidence="4">CBS 115976</strain>
    </source>
</reference>
<dbReference type="InterPro" id="IPR002713">
    <property type="entry name" value="FF_domain"/>
</dbReference>
<dbReference type="Gene3D" id="2.20.70.10">
    <property type="match status" value="2"/>
</dbReference>
<accession>A0A6A6UCB3</accession>
<dbReference type="PANTHER" id="PTHR15377">
    <property type="entry name" value="TRANSCRIPTION ELONGATION REGULATOR 1"/>
    <property type="match status" value="1"/>
</dbReference>
<feature type="domain" description="WW" evidence="3">
    <location>
        <begin position="22"/>
        <end position="55"/>
    </location>
</feature>
<evidence type="ECO:0000313" key="4">
    <source>
        <dbReference type="EMBL" id="KAF2669919.1"/>
    </source>
</evidence>
<dbReference type="PROSITE" id="PS50020">
    <property type="entry name" value="WW_DOMAIN_2"/>
    <property type="match status" value="1"/>
</dbReference>
<feature type="region of interest" description="Disordered" evidence="2">
    <location>
        <begin position="494"/>
        <end position="554"/>
    </location>
</feature>
<name>A0A6A6UCB3_9PEZI</name>
<gene>
    <name evidence="4" type="ORF">BT63DRAFT_412704</name>
</gene>
<evidence type="ECO:0000256" key="2">
    <source>
        <dbReference type="SAM" id="MobiDB-lite"/>
    </source>
</evidence>
<dbReference type="Pfam" id="PF01846">
    <property type="entry name" value="FF"/>
    <property type="match status" value="1"/>
</dbReference>
<dbReference type="GO" id="GO:0005634">
    <property type="term" value="C:nucleus"/>
    <property type="evidence" value="ECO:0007669"/>
    <property type="project" value="TreeGrafter"/>
</dbReference>
<dbReference type="Gene3D" id="1.10.10.440">
    <property type="entry name" value="FF domain"/>
    <property type="match status" value="1"/>
</dbReference>
<feature type="compositionally biased region" description="Basic and acidic residues" evidence="2">
    <location>
        <begin position="537"/>
        <end position="554"/>
    </location>
</feature>
<feature type="compositionally biased region" description="Acidic residues" evidence="2">
    <location>
        <begin position="198"/>
        <end position="223"/>
    </location>
</feature>
<organism evidence="4 5">
    <name type="scientific">Microthyrium microscopicum</name>
    <dbReference type="NCBI Taxonomy" id="703497"/>
    <lineage>
        <taxon>Eukaryota</taxon>
        <taxon>Fungi</taxon>
        <taxon>Dikarya</taxon>
        <taxon>Ascomycota</taxon>
        <taxon>Pezizomycotina</taxon>
        <taxon>Dothideomycetes</taxon>
        <taxon>Dothideomycetes incertae sedis</taxon>
        <taxon>Microthyriales</taxon>
        <taxon>Microthyriaceae</taxon>
        <taxon>Microthyrium</taxon>
    </lineage>
</organism>
<dbReference type="PROSITE" id="PS01159">
    <property type="entry name" value="WW_DOMAIN_1"/>
    <property type="match status" value="1"/>
</dbReference>
<protein>
    <recommendedName>
        <fullName evidence="3">WW domain-containing protein</fullName>
    </recommendedName>
</protein>
<dbReference type="OrthoDB" id="410044at2759"/>
<dbReference type="PANTHER" id="PTHR15377:SF3">
    <property type="entry name" value="WW DOMAIN-CONTAINING PROTEIN"/>
    <property type="match status" value="1"/>
</dbReference>
<feature type="region of interest" description="Disordered" evidence="2">
    <location>
        <begin position="83"/>
        <end position="122"/>
    </location>
</feature>
<dbReference type="InterPro" id="IPR001202">
    <property type="entry name" value="WW_dom"/>
</dbReference>
<feature type="compositionally biased region" description="Basic and acidic residues" evidence="2">
    <location>
        <begin position="167"/>
        <end position="179"/>
    </location>
</feature>
<evidence type="ECO:0000256" key="1">
    <source>
        <dbReference type="ARBA" id="ARBA00022737"/>
    </source>
</evidence>
<feature type="region of interest" description="Disordered" evidence="2">
    <location>
        <begin position="167"/>
        <end position="274"/>
    </location>
</feature>
<dbReference type="Proteomes" id="UP000799302">
    <property type="component" value="Unassembled WGS sequence"/>
</dbReference>
<feature type="compositionally biased region" description="Acidic residues" evidence="2">
    <location>
        <begin position="243"/>
        <end position="274"/>
    </location>
</feature>
<dbReference type="GO" id="GO:0003712">
    <property type="term" value="F:transcription coregulator activity"/>
    <property type="evidence" value="ECO:0007669"/>
    <property type="project" value="TreeGrafter"/>
</dbReference>